<evidence type="ECO:0000256" key="1">
    <source>
        <dbReference type="SAM" id="Phobius"/>
    </source>
</evidence>
<evidence type="ECO:0000313" key="3">
    <source>
        <dbReference type="Proteomes" id="UP000520011"/>
    </source>
</evidence>
<protein>
    <submittedName>
        <fullName evidence="2">Uncharacterized protein</fullName>
    </submittedName>
</protein>
<dbReference type="AlphaFoldDB" id="A0A7W8IQE8"/>
<feature type="transmembrane region" description="Helical" evidence="1">
    <location>
        <begin position="6"/>
        <end position="28"/>
    </location>
</feature>
<comment type="caution">
    <text evidence="2">The sequence shown here is derived from an EMBL/GenBank/DDBJ whole genome shotgun (WGS) entry which is preliminary data.</text>
</comment>
<keyword evidence="1" id="KW-1133">Transmembrane helix</keyword>
<keyword evidence="1" id="KW-0472">Membrane</keyword>
<dbReference type="EMBL" id="JACHEP010000002">
    <property type="protein sequence ID" value="MBB5323844.1"/>
    <property type="molecule type" value="Genomic_DNA"/>
</dbReference>
<proteinExistence type="predicted"/>
<reference evidence="2 3" key="1">
    <citation type="submission" date="2020-08" db="EMBL/GenBank/DDBJ databases">
        <title>Genomic Encyclopedia of Type Strains, Phase IV (KMG-IV): sequencing the most valuable type-strain genomes for metagenomic binning, comparative biology and taxonomic classification.</title>
        <authorList>
            <person name="Goeker M."/>
        </authorList>
    </citation>
    <scope>NUCLEOTIDE SEQUENCE [LARGE SCALE GENOMIC DNA]</scope>
    <source>
        <strain evidence="2 3">DSM 16325</strain>
    </source>
</reference>
<gene>
    <name evidence="2" type="ORF">HNQ34_000936</name>
</gene>
<accession>A0A7W8IQE8</accession>
<sequence>MNVTIVLIYFLKLLIQFNYLLSISIVGYGDRRKLSVYDEIWVN</sequence>
<keyword evidence="3" id="KW-1185">Reference proteome</keyword>
<name>A0A7W8IQE8_9BACL</name>
<dbReference type="Proteomes" id="UP000520011">
    <property type="component" value="Unassembled WGS sequence"/>
</dbReference>
<evidence type="ECO:0000313" key="2">
    <source>
        <dbReference type="EMBL" id="MBB5323844.1"/>
    </source>
</evidence>
<organism evidence="2 3">
    <name type="scientific">Anoxybacteroides tepidamans</name>
    <dbReference type="NCBI Taxonomy" id="265948"/>
    <lineage>
        <taxon>Bacteria</taxon>
        <taxon>Bacillati</taxon>
        <taxon>Bacillota</taxon>
        <taxon>Bacilli</taxon>
        <taxon>Bacillales</taxon>
        <taxon>Anoxybacillaceae</taxon>
        <taxon>Anoxybacteroides</taxon>
    </lineage>
</organism>
<keyword evidence="1" id="KW-0812">Transmembrane</keyword>